<dbReference type="CDD" id="cd02165">
    <property type="entry name" value="NMNAT"/>
    <property type="match status" value="1"/>
</dbReference>
<keyword evidence="5 11" id="KW-0808">Transferase</keyword>
<dbReference type="PANTHER" id="PTHR39321">
    <property type="entry name" value="NICOTINATE-NUCLEOTIDE ADENYLYLTRANSFERASE-RELATED"/>
    <property type="match status" value="1"/>
</dbReference>
<dbReference type="HAMAP" id="MF_00244">
    <property type="entry name" value="NaMN_adenylyltr"/>
    <property type="match status" value="1"/>
</dbReference>
<dbReference type="SUPFAM" id="SSF52374">
    <property type="entry name" value="Nucleotidylyl transferase"/>
    <property type="match status" value="1"/>
</dbReference>
<comment type="catalytic activity">
    <reaction evidence="10 11">
        <text>nicotinate beta-D-ribonucleotide + ATP + H(+) = deamido-NAD(+) + diphosphate</text>
        <dbReference type="Rhea" id="RHEA:22860"/>
        <dbReference type="ChEBI" id="CHEBI:15378"/>
        <dbReference type="ChEBI" id="CHEBI:30616"/>
        <dbReference type="ChEBI" id="CHEBI:33019"/>
        <dbReference type="ChEBI" id="CHEBI:57502"/>
        <dbReference type="ChEBI" id="CHEBI:58437"/>
        <dbReference type="EC" id="2.7.7.18"/>
    </reaction>
</comment>
<name>A0AA96GIM4_9BACT</name>
<evidence type="ECO:0000256" key="10">
    <source>
        <dbReference type="ARBA" id="ARBA00048721"/>
    </source>
</evidence>
<evidence type="ECO:0000313" key="13">
    <source>
        <dbReference type="EMBL" id="WNM59628.1"/>
    </source>
</evidence>
<evidence type="ECO:0000256" key="4">
    <source>
        <dbReference type="ARBA" id="ARBA00022642"/>
    </source>
</evidence>
<keyword evidence="6 11" id="KW-0548">Nucleotidyltransferase</keyword>
<dbReference type="GO" id="GO:0005524">
    <property type="term" value="F:ATP binding"/>
    <property type="evidence" value="ECO:0007669"/>
    <property type="project" value="UniProtKB-KW"/>
</dbReference>
<dbReference type="NCBIfam" id="TIGR00125">
    <property type="entry name" value="cyt_tran_rel"/>
    <property type="match status" value="1"/>
</dbReference>
<keyword evidence="9 11" id="KW-0520">NAD</keyword>
<evidence type="ECO:0000313" key="14">
    <source>
        <dbReference type="Proteomes" id="UP001302719"/>
    </source>
</evidence>
<dbReference type="EMBL" id="CP116967">
    <property type="protein sequence ID" value="WNM59628.1"/>
    <property type="molecule type" value="Genomic_DNA"/>
</dbReference>
<organism evidence="13 14">
    <name type="scientific">Candidatus Nitrospira allomarina</name>
    <dbReference type="NCBI Taxonomy" id="3020900"/>
    <lineage>
        <taxon>Bacteria</taxon>
        <taxon>Pseudomonadati</taxon>
        <taxon>Nitrospirota</taxon>
        <taxon>Nitrospiria</taxon>
        <taxon>Nitrospirales</taxon>
        <taxon>Nitrospiraceae</taxon>
        <taxon>Nitrospira</taxon>
    </lineage>
</organism>
<dbReference type="RefSeq" id="WP_312646413.1">
    <property type="nucleotide sequence ID" value="NZ_CP116967.1"/>
</dbReference>
<sequence>MFIGLLGGAFNPIHNGHLHIAQYVYSTIQLDRIIFIPTGDPPHKPSASLAPAHHRLAMVQQAVAPFPYCTVSDYEIQSEAVSYSVDTVTHFKNECPEGTELGFIVGLDAFLDFCSWRQVDHLLTLCHFIVCSRPGVAFTQLQALPFLPATKPQAFQSLDQQNTNRLDMLLPSGKTIFLLSVPPCEISASTIREQLASGSRVSQWLPPTVESYIIRHRLYQWPV</sequence>
<keyword evidence="8 11" id="KW-0067">ATP-binding</keyword>
<keyword evidence="4 11" id="KW-0662">Pyridine nucleotide biosynthesis</keyword>
<gene>
    <name evidence="11 13" type="primary">nadD</name>
    <name evidence="13" type="ORF">PP769_07705</name>
</gene>
<evidence type="ECO:0000256" key="3">
    <source>
        <dbReference type="ARBA" id="ARBA00009014"/>
    </source>
</evidence>
<proteinExistence type="inferred from homology"/>
<comment type="similarity">
    <text evidence="3 11">Belongs to the NadD family.</text>
</comment>
<dbReference type="InterPro" id="IPR014729">
    <property type="entry name" value="Rossmann-like_a/b/a_fold"/>
</dbReference>
<dbReference type="InterPro" id="IPR004821">
    <property type="entry name" value="Cyt_trans-like"/>
</dbReference>
<evidence type="ECO:0000256" key="9">
    <source>
        <dbReference type="ARBA" id="ARBA00023027"/>
    </source>
</evidence>
<dbReference type="GO" id="GO:0004515">
    <property type="term" value="F:nicotinate-nucleotide adenylyltransferase activity"/>
    <property type="evidence" value="ECO:0007669"/>
    <property type="project" value="UniProtKB-UniRule"/>
</dbReference>
<comment type="pathway">
    <text evidence="2 11">Cofactor biosynthesis; NAD(+) biosynthesis; deamido-NAD(+) from nicotinate D-ribonucleotide: step 1/1.</text>
</comment>
<dbReference type="NCBIfam" id="TIGR00482">
    <property type="entry name" value="nicotinate (nicotinamide) nucleotide adenylyltransferase"/>
    <property type="match status" value="1"/>
</dbReference>
<keyword evidence="7 11" id="KW-0547">Nucleotide-binding</keyword>
<dbReference type="NCBIfam" id="NF000840">
    <property type="entry name" value="PRK00071.1-3"/>
    <property type="match status" value="1"/>
</dbReference>
<evidence type="ECO:0000256" key="6">
    <source>
        <dbReference type="ARBA" id="ARBA00022695"/>
    </source>
</evidence>
<feature type="domain" description="Cytidyltransferase-like" evidence="12">
    <location>
        <begin position="5"/>
        <end position="193"/>
    </location>
</feature>
<dbReference type="EC" id="2.7.7.18" evidence="11"/>
<dbReference type="Gene3D" id="3.40.50.620">
    <property type="entry name" value="HUPs"/>
    <property type="match status" value="1"/>
</dbReference>
<dbReference type="GO" id="GO:0009435">
    <property type="term" value="P:NAD+ biosynthetic process"/>
    <property type="evidence" value="ECO:0007669"/>
    <property type="project" value="UniProtKB-UniRule"/>
</dbReference>
<dbReference type="PANTHER" id="PTHR39321:SF3">
    <property type="entry name" value="PHOSPHOPANTETHEINE ADENYLYLTRANSFERASE"/>
    <property type="match status" value="1"/>
</dbReference>
<dbReference type="Proteomes" id="UP001302719">
    <property type="component" value="Chromosome"/>
</dbReference>
<comment type="function">
    <text evidence="1 11">Catalyzes the reversible adenylation of nicotinate mononucleotide (NaMN) to nicotinic acid adenine dinucleotide (NaAD).</text>
</comment>
<dbReference type="AlphaFoldDB" id="A0AA96GIM4"/>
<evidence type="ECO:0000256" key="8">
    <source>
        <dbReference type="ARBA" id="ARBA00022840"/>
    </source>
</evidence>
<evidence type="ECO:0000256" key="1">
    <source>
        <dbReference type="ARBA" id="ARBA00002324"/>
    </source>
</evidence>
<keyword evidence="14" id="KW-1185">Reference proteome</keyword>
<evidence type="ECO:0000256" key="11">
    <source>
        <dbReference type="HAMAP-Rule" id="MF_00244"/>
    </source>
</evidence>
<accession>A0AA96GIM4</accession>
<protein>
    <recommendedName>
        <fullName evidence="11">Probable nicotinate-nucleotide adenylyltransferase</fullName>
        <ecNumber evidence="11">2.7.7.18</ecNumber>
    </recommendedName>
    <alternativeName>
        <fullName evidence="11">Deamido-NAD(+) diphosphorylase</fullName>
    </alternativeName>
    <alternativeName>
        <fullName evidence="11">Deamido-NAD(+) pyrophosphorylase</fullName>
    </alternativeName>
    <alternativeName>
        <fullName evidence="11">Nicotinate mononucleotide adenylyltransferase</fullName>
        <shortName evidence="11">NaMN adenylyltransferase</shortName>
    </alternativeName>
</protein>
<evidence type="ECO:0000256" key="5">
    <source>
        <dbReference type="ARBA" id="ARBA00022679"/>
    </source>
</evidence>
<dbReference type="InterPro" id="IPR005248">
    <property type="entry name" value="NadD/NMNAT"/>
</dbReference>
<evidence type="ECO:0000259" key="12">
    <source>
        <dbReference type="Pfam" id="PF01467"/>
    </source>
</evidence>
<evidence type="ECO:0000256" key="7">
    <source>
        <dbReference type="ARBA" id="ARBA00022741"/>
    </source>
</evidence>
<dbReference type="KEGG" id="nall:PP769_07705"/>
<dbReference type="Pfam" id="PF01467">
    <property type="entry name" value="CTP_transf_like"/>
    <property type="match status" value="1"/>
</dbReference>
<evidence type="ECO:0000256" key="2">
    <source>
        <dbReference type="ARBA" id="ARBA00005019"/>
    </source>
</evidence>
<reference evidence="13 14" key="1">
    <citation type="submission" date="2023-01" db="EMBL/GenBank/DDBJ databases">
        <title>Cultivation and genomic characterization of new, ubiquitous marine nitrite-oxidizing bacteria from the Nitrospirales.</title>
        <authorList>
            <person name="Mueller A.J."/>
            <person name="Daebeler A."/>
            <person name="Herbold C.W."/>
            <person name="Kirkegaard R.H."/>
            <person name="Daims H."/>
        </authorList>
    </citation>
    <scope>NUCLEOTIDE SEQUENCE [LARGE SCALE GENOMIC DNA]</scope>
    <source>
        <strain evidence="13 14">VA</strain>
    </source>
</reference>